<protein>
    <submittedName>
        <fullName evidence="1">2535_t:CDS:1</fullName>
    </submittedName>
</protein>
<reference evidence="1" key="1">
    <citation type="submission" date="2021-06" db="EMBL/GenBank/DDBJ databases">
        <authorList>
            <person name="Kallberg Y."/>
            <person name="Tangrot J."/>
            <person name="Rosling A."/>
        </authorList>
    </citation>
    <scope>NUCLEOTIDE SEQUENCE</scope>
    <source>
        <strain evidence="1">FL130A</strain>
    </source>
</reference>
<keyword evidence="2" id="KW-1185">Reference proteome</keyword>
<evidence type="ECO:0000313" key="1">
    <source>
        <dbReference type="EMBL" id="CAG8579205.1"/>
    </source>
</evidence>
<dbReference type="OrthoDB" id="1859733at2759"/>
<sequence length="172" mass="18561">MQIGTNTEFPKDITIPEALNVPAGNVFKFALYGIGVAGYKFKKSESTWNICKGDTFYFNHPKDISFNSGSIVAMSSAVGLGQSGEILEGPIKSLIPGDTSLCAGKGTPDYHPELKTLRGVIGKPTTYQGETFSDITYVTSHIREHALPTEIDSDGYVCSIPISVILLFYKSA</sequence>
<accession>A0A9N9G3M9</accession>
<comment type="caution">
    <text evidence="1">The sequence shown here is derived from an EMBL/GenBank/DDBJ whole genome shotgun (WGS) entry which is preliminary data.</text>
</comment>
<evidence type="ECO:0000313" key="2">
    <source>
        <dbReference type="Proteomes" id="UP000789508"/>
    </source>
</evidence>
<gene>
    <name evidence="1" type="ORF">ALEPTO_LOCUS7180</name>
</gene>
<organism evidence="1 2">
    <name type="scientific">Ambispora leptoticha</name>
    <dbReference type="NCBI Taxonomy" id="144679"/>
    <lineage>
        <taxon>Eukaryota</taxon>
        <taxon>Fungi</taxon>
        <taxon>Fungi incertae sedis</taxon>
        <taxon>Mucoromycota</taxon>
        <taxon>Glomeromycotina</taxon>
        <taxon>Glomeromycetes</taxon>
        <taxon>Archaeosporales</taxon>
        <taxon>Ambisporaceae</taxon>
        <taxon>Ambispora</taxon>
    </lineage>
</organism>
<dbReference type="AlphaFoldDB" id="A0A9N9G3M9"/>
<dbReference type="Proteomes" id="UP000789508">
    <property type="component" value="Unassembled WGS sequence"/>
</dbReference>
<proteinExistence type="predicted"/>
<dbReference type="EMBL" id="CAJVPS010002929">
    <property type="protein sequence ID" value="CAG8579205.1"/>
    <property type="molecule type" value="Genomic_DNA"/>
</dbReference>
<name>A0A9N9G3M9_9GLOM</name>